<protein>
    <submittedName>
        <fullName evidence="2">Uncharacterized protein</fullName>
    </submittedName>
</protein>
<comment type="caution">
    <text evidence="2">The sequence shown here is derived from an EMBL/GenBank/DDBJ whole genome shotgun (WGS) entry which is preliminary data.</text>
</comment>
<keyword evidence="3" id="KW-1185">Reference proteome</keyword>
<gene>
    <name evidence="2" type="ORF">CROQUDRAFT_91460</name>
</gene>
<sequence>MIGHLPETYPTRVLLTGQRSLTEPIQVNRITLNPFGSRSGRWRHPIHVRNTLPRWTRCPVSVLLHSGESHPQPSSVFCSGHGYDHLPSTLLFYKLDVLVLSDYFDYYHFGYLILFIDDYTFILPSLVLHILLFQSPRHPISATDFETIRDDN</sequence>
<keyword evidence="1" id="KW-1133">Transmembrane helix</keyword>
<accession>A0A9P6NI44</accession>
<dbReference type="EMBL" id="MU167248">
    <property type="protein sequence ID" value="KAG0147386.1"/>
    <property type="molecule type" value="Genomic_DNA"/>
</dbReference>
<organism evidence="2 3">
    <name type="scientific">Cronartium quercuum f. sp. fusiforme G11</name>
    <dbReference type="NCBI Taxonomy" id="708437"/>
    <lineage>
        <taxon>Eukaryota</taxon>
        <taxon>Fungi</taxon>
        <taxon>Dikarya</taxon>
        <taxon>Basidiomycota</taxon>
        <taxon>Pucciniomycotina</taxon>
        <taxon>Pucciniomycetes</taxon>
        <taxon>Pucciniales</taxon>
        <taxon>Coleosporiaceae</taxon>
        <taxon>Cronartium</taxon>
    </lineage>
</organism>
<name>A0A9P6NI44_9BASI</name>
<keyword evidence="1" id="KW-0812">Transmembrane</keyword>
<dbReference type="Proteomes" id="UP000886653">
    <property type="component" value="Unassembled WGS sequence"/>
</dbReference>
<dbReference type="AlphaFoldDB" id="A0A9P6NI44"/>
<keyword evidence="1" id="KW-0472">Membrane</keyword>
<reference evidence="2" key="1">
    <citation type="submission" date="2013-11" db="EMBL/GenBank/DDBJ databases">
        <title>Genome sequence of the fusiform rust pathogen reveals effectors for host alternation and coevolution with pine.</title>
        <authorList>
            <consortium name="DOE Joint Genome Institute"/>
            <person name="Smith K."/>
            <person name="Pendleton A."/>
            <person name="Kubisiak T."/>
            <person name="Anderson C."/>
            <person name="Salamov A."/>
            <person name="Aerts A."/>
            <person name="Riley R."/>
            <person name="Clum A."/>
            <person name="Lindquist E."/>
            <person name="Ence D."/>
            <person name="Campbell M."/>
            <person name="Kronenberg Z."/>
            <person name="Feau N."/>
            <person name="Dhillon B."/>
            <person name="Hamelin R."/>
            <person name="Burleigh J."/>
            <person name="Smith J."/>
            <person name="Yandell M."/>
            <person name="Nelson C."/>
            <person name="Grigoriev I."/>
            <person name="Davis J."/>
        </authorList>
    </citation>
    <scope>NUCLEOTIDE SEQUENCE</scope>
    <source>
        <strain evidence="2">G11</strain>
    </source>
</reference>
<proteinExistence type="predicted"/>
<evidence type="ECO:0000313" key="3">
    <source>
        <dbReference type="Proteomes" id="UP000886653"/>
    </source>
</evidence>
<evidence type="ECO:0000313" key="2">
    <source>
        <dbReference type="EMBL" id="KAG0147386.1"/>
    </source>
</evidence>
<feature type="transmembrane region" description="Helical" evidence="1">
    <location>
        <begin position="109"/>
        <end position="133"/>
    </location>
</feature>
<evidence type="ECO:0000256" key="1">
    <source>
        <dbReference type="SAM" id="Phobius"/>
    </source>
</evidence>